<dbReference type="InterPro" id="IPR003462">
    <property type="entry name" value="ODC_Mu_crystall"/>
</dbReference>
<reference evidence="2" key="1">
    <citation type="submission" date="2018-05" db="EMBL/GenBank/DDBJ databases">
        <authorList>
            <person name="Lanie J.A."/>
            <person name="Ng W.-L."/>
            <person name="Kazmierczak K.M."/>
            <person name="Andrzejewski T.M."/>
            <person name="Davidsen T.M."/>
            <person name="Wayne K.J."/>
            <person name="Tettelin H."/>
            <person name="Glass J.I."/>
            <person name="Rusch D."/>
            <person name="Podicherti R."/>
            <person name="Tsui H.-C.T."/>
            <person name="Winkler M.E."/>
        </authorList>
    </citation>
    <scope>NUCLEOTIDE SEQUENCE</scope>
</reference>
<protein>
    <recommendedName>
        <fullName evidence="3">Ornithine cyclodeaminase</fullName>
    </recommendedName>
</protein>
<dbReference type="InterPro" id="IPR023401">
    <property type="entry name" value="ODC_N"/>
</dbReference>
<sequence length="319" mass="34675">MPLVLNDADVRALMSMSDCVGVMEDAFSQAGDGKVWNRPRSRIRMPRGFHHLMAAYLADSEVFGLKTYTSFRSGTRFTTMLYDSNNGDLLAMVQGPRIGQLRTGAVTGVGTKHMSRANSSTVGIIGAGFQSRGQLEGVCDVRDIASAKIFDVSEENSQKMADEMGDSLGIQTSVAGSAEEAVTDVDIIITMTTARTPVLLGDWLKEGQHINAAGSNHWIRQEVDDNVIRKADRIVADSIEDAQIESGDLLFPIERGRVMWSAIRELSDVVCGHIKGRESDQEITLFESQGVAITDVAAANFVYRKAIDQGMGQELPLDA</sequence>
<dbReference type="GO" id="GO:0016491">
    <property type="term" value="F:oxidoreductase activity"/>
    <property type="evidence" value="ECO:0007669"/>
    <property type="project" value="UniProtKB-ARBA"/>
</dbReference>
<evidence type="ECO:0000313" key="2">
    <source>
        <dbReference type="EMBL" id="SVB74954.1"/>
    </source>
</evidence>
<dbReference type="Gene3D" id="3.30.1780.10">
    <property type="entry name" value="ornithine cyclodeaminase, domain 1"/>
    <property type="match status" value="1"/>
</dbReference>
<evidence type="ECO:0000256" key="1">
    <source>
        <dbReference type="ARBA" id="ARBA00008903"/>
    </source>
</evidence>
<organism evidence="2">
    <name type="scientific">marine metagenome</name>
    <dbReference type="NCBI Taxonomy" id="408172"/>
    <lineage>
        <taxon>unclassified sequences</taxon>
        <taxon>metagenomes</taxon>
        <taxon>ecological metagenomes</taxon>
    </lineage>
</organism>
<evidence type="ECO:0008006" key="3">
    <source>
        <dbReference type="Google" id="ProtNLM"/>
    </source>
</evidence>
<dbReference type="SUPFAM" id="SSF51735">
    <property type="entry name" value="NAD(P)-binding Rossmann-fold domains"/>
    <property type="match status" value="1"/>
</dbReference>
<gene>
    <name evidence="2" type="ORF">METZ01_LOCUS227808</name>
</gene>
<name>A0A382GJM1_9ZZZZ</name>
<accession>A0A382GJM1</accession>
<dbReference type="GO" id="GO:0019752">
    <property type="term" value="P:carboxylic acid metabolic process"/>
    <property type="evidence" value="ECO:0007669"/>
    <property type="project" value="UniProtKB-ARBA"/>
</dbReference>
<dbReference type="GO" id="GO:0005737">
    <property type="term" value="C:cytoplasm"/>
    <property type="evidence" value="ECO:0007669"/>
    <property type="project" value="TreeGrafter"/>
</dbReference>
<dbReference type="PIRSF" id="PIRSF001439">
    <property type="entry name" value="CryM"/>
    <property type="match status" value="1"/>
</dbReference>
<dbReference type="EMBL" id="UINC01055733">
    <property type="protein sequence ID" value="SVB74954.1"/>
    <property type="molecule type" value="Genomic_DNA"/>
</dbReference>
<proteinExistence type="inferred from homology"/>
<dbReference type="PANTHER" id="PTHR13812:SF19">
    <property type="entry name" value="KETIMINE REDUCTASE MU-CRYSTALLIN"/>
    <property type="match status" value="1"/>
</dbReference>
<dbReference type="FunFam" id="3.40.50.720:FF:000311">
    <property type="entry name" value="Ornithine cyclodeaminase"/>
    <property type="match status" value="1"/>
</dbReference>
<dbReference type="Gene3D" id="3.40.50.720">
    <property type="entry name" value="NAD(P)-binding Rossmann-like Domain"/>
    <property type="match status" value="1"/>
</dbReference>
<dbReference type="PANTHER" id="PTHR13812">
    <property type="entry name" value="KETIMINE REDUCTASE MU-CRYSTALLIN"/>
    <property type="match status" value="1"/>
</dbReference>
<comment type="similarity">
    <text evidence="1">Belongs to the ornithine cyclodeaminase/mu-crystallin family.</text>
</comment>
<dbReference type="InterPro" id="IPR036291">
    <property type="entry name" value="NAD(P)-bd_dom_sf"/>
</dbReference>
<dbReference type="AlphaFoldDB" id="A0A382GJM1"/>
<dbReference type="Pfam" id="PF02423">
    <property type="entry name" value="OCD_Mu_crystall"/>
    <property type="match status" value="1"/>
</dbReference>